<dbReference type="EMBL" id="JANBUN010001283">
    <property type="protein sequence ID" value="KAJ2798807.1"/>
    <property type="molecule type" value="Genomic_DNA"/>
</dbReference>
<dbReference type="Proteomes" id="UP001140087">
    <property type="component" value="Unassembled WGS sequence"/>
</dbReference>
<accession>A0ACC1L0M8</accession>
<name>A0ACC1L0M8_9FUNG</name>
<keyword evidence="2" id="KW-1185">Reference proteome</keyword>
<evidence type="ECO:0000313" key="1">
    <source>
        <dbReference type="EMBL" id="KAJ2798807.1"/>
    </source>
</evidence>
<evidence type="ECO:0000313" key="2">
    <source>
        <dbReference type="Proteomes" id="UP001140087"/>
    </source>
</evidence>
<reference evidence="1" key="1">
    <citation type="submission" date="2022-07" db="EMBL/GenBank/DDBJ databases">
        <title>Phylogenomic reconstructions and comparative analyses of Kickxellomycotina fungi.</title>
        <authorList>
            <person name="Reynolds N.K."/>
            <person name="Stajich J.E."/>
            <person name="Barry K."/>
            <person name="Grigoriev I.V."/>
            <person name="Crous P."/>
            <person name="Smith M.E."/>
        </authorList>
    </citation>
    <scope>NUCLEOTIDE SEQUENCE</scope>
    <source>
        <strain evidence="1">BCRC 34780</strain>
    </source>
</reference>
<sequence length="481" mass="50176">MTQRALQAGPSRPPLANDKTPAPQSPQSPSAIELGDVNASAAFPEQEPPPSEARSPQSQSPTLTPALLDESAIESVYELPLQMRSEGPSSVATNESSRRSSMGGMAAGRARSQTPWQTVRELTVEVLPALLVSVAGSVLAGYILGQITEYQAFKRVPALFILTTMLLNLKNSIELNMSARLSTQANTGVFDNKGEGVAAIRSNMELLLLQSSIVGGSVGVVSSVLSLLPGKRGGDGGFWEQAAVLLGSGIGCSVVGCAAIGSLISVTVYVSHACGVDPDNIGTPIASSFGDMSTLLIIGGLASVLVAVADTPWPLATALAFGVVGALLFRVVRENHQMADHFGRGWLPLVYAAVTSSVAGVVVEKCASQYPGMPALVPVINGIGGNIGTVFASRVSTSLHRSQGSPPAELRLVMLILLAINIPVQVVFLAMRRYFDPALTVGPAFLLAYTAATVVHGLVVLVLGRATCTYLWARGYDPDDY</sequence>
<proteinExistence type="predicted"/>
<feature type="non-terminal residue" evidence="1">
    <location>
        <position position="481"/>
    </location>
</feature>
<comment type="caution">
    <text evidence="1">The sequence shown here is derived from an EMBL/GenBank/DDBJ whole genome shotgun (WGS) entry which is preliminary data.</text>
</comment>
<organism evidence="1 2">
    <name type="scientific">Coemansia helicoidea</name>
    <dbReference type="NCBI Taxonomy" id="1286919"/>
    <lineage>
        <taxon>Eukaryota</taxon>
        <taxon>Fungi</taxon>
        <taxon>Fungi incertae sedis</taxon>
        <taxon>Zoopagomycota</taxon>
        <taxon>Kickxellomycotina</taxon>
        <taxon>Kickxellomycetes</taxon>
        <taxon>Kickxellales</taxon>
        <taxon>Kickxellaceae</taxon>
        <taxon>Coemansia</taxon>
    </lineage>
</organism>
<gene>
    <name evidence="1" type="ORF">H4R21_003784</name>
</gene>
<protein>
    <submittedName>
        <fullName evidence="1">Uncharacterized protein</fullName>
    </submittedName>
</protein>